<dbReference type="Proteomes" id="UP000188268">
    <property type="component" value="Unassembled WGS sequence"/>
</dbReference>
<organism evidence="2 3">
    <name type="scientific">Corchorus capsularis</name>
    <name type="common">Jute</name>
    <dbReference type="NCBI Taxonomy" id="210143"/>
    <lineage>
        <taxon>Eukaryota</taxon>
        <taxon>Viridiplantae</taxon>
        <taxon>Streptophyta</taxon>
        <taxon>Embryophyta</taxon>
        <taxon>Tracheophyta</taxon>
        <taxon>Spermatophyta</taxon>
        <taxon>Magnoliopsida</taxon>
        <taxon>eudicotyledons</taxon>
        <taxon>Gunneridae</taxon>
        <taxon>Pentapetalae</taxon>
        <taxon>rosids</taxon>
        <taxon>malvids</taxon>
        <taxon>Malvales</taxon>
        <taxon>Malvaceae</taxon>
        <taxon>Grewioideae</taxon>
        <taxon>Apeibeae</taxon>
        <taxon>Corchorus</taxon>
    </lineage>
</organism>
<accession>A0A1R3GFR2</accession>
<dbReference type="Pfam" id="PF02602">
    <property type="entry name" value="HEM4"/>
    <property type="match status" value="1"/>
</dbReference>
<name>A0A1R3GFR2_COCAP</name>
<dbReference type="GO" id="GO:0004852">
    <property type="term" value="F:uroporphyrinogen-III synthase activity"/>
    <property type="evidence" value="ECO:0007669"/>
    <property type="project" value="InterPro"/>
</dbReference>
<keyword evidence="3" id="KW-1185">Reference proteome</keyword>
<dbReference type="AlphaFoldDB" id="A0A1R3GFR2"/>
<sequence length="303" mass="32513">MAVPVPVPIPNLTPVSSSSSAVKPVVIFTTPPNYAARLSHLLTLKGHTPLWCPTITTHPTPQSLTSHLSPQSISLLSAIAFPSRASITSFSLAALSLPKPLLPSHGSTLILAALGKDSELIDTQFISQICSNLRRIKVLVPPTATPKSLALSLGEGYGRRVLCPVPKVVGINEPPVVPDFLKDLEGGGWIPIRVDAYETRWVGPNCAEEVVRKGEQIEGEVDAIVFTSTGEVEGFLKSLREFSWDWGMVRKRWPRLLVAAHGPVTAAGAESLGVDVDVVSPNFSSFQGVVDALDAHFRILVQE</sequence>
<dbReference type="PANTHER" id="PTHR38020">
    <property type="entry name" value="UROPORPHYRINOGEN-III SYNTHASE"/>
    <property type="match status" value="1"/>
</dbReference>
<comment type="caution">
    <text evidence="2">The sequence shown here is derived from an EMBL/GenBank/DDBJ whole genome shotgun (WGS) entry which is preliminary data.</text>
</comment>
<dbReference type="GO" id="GO:0006782">
    <property type="term" value="P:protoporphyrinogen IX biosynthetic process"/>
    <property type="evidence" value="ECO:0007669"/>
    <property type="project" value="UniProtKB-UniPathway"/>
</dbReference>
<dbReference type="EMBL" id="AWWV01014441">
    <property type="protein sequence ID" value="OMO56909.1"/>
    <property type="molecule type" value="Genomic_DNA"/>
</dbReference>
<dbReference type="Gramene" id="OMO56909">
    <property type="protein sequence ID" value="OMO56909"/>
    <property type="gene ID" value="CCACVL1_26171"/>
</dbReference>
<dbReference type="InterPro" id="IPR036108">
    <property type="entry name" value="4pyrrol_syn_uPrphyn_synt_sf"/>
</dbReference>
<evidence type="ECO:0000313" key="2">
    <source>
        <dbReference type="EMBL" id="OMO56909.1"/>
    </source>
</evidence>
<dbReference type="Gene3D" id="3.40.50.10090">
    <property type="match status" value="1"/>
</dbReference>
<dbReference type="OrthoDB" id="259181at2759"/>
<proteinExistence type="predicted"/>
<dbReference type="OMA" id="IRVDAYE"/>
<protein>
    <submittedName>
        <fullName evidence="2">Tetrapyrrole biosynthesis, uroporphyrinogen III synthase</fullName>
    </submittedName>
</protein>
<dbReference type="CDD" id="cd06578">
    <property type="entry name" value="HemD"/>
    <property type="match status" value="1"/>
</dbReference>
<dbReference type="STRING" id="210143.A0A1R3GFR2"/>
<evidence type="ECO:0000313" key="3">
    <source>
        <dbReference type="Proteomes" id="UP000188268"/>
    </source>
</evidence>
<reference evidence="2 3" key="1">
    <citation type="submission" date="2013-09" db="EMBL/GenBank/DDBJ databases">
        <title>Corchorus capsularis genome sequencing.</title>
        <authorList>
            <person name="Alam M."/>
            <person name="Haque M.S."/>
            <person name="Islam M.S."/>
            <person name="Emdad E.M."/>
            <person name="Islam M.M."/>
            <person name="Ahmed B."/>
            <person name="Halim A."/>
            <person name="Hossen Q.M.M."/>
            <person name="Hossain M.Z."/>
            <person name="Ahmed R."/>
            <person name="Khan M.M."/>
            <person name="Islam R."/>
            <person name="Rashid M.M."/>
            <person name="Khan S.A."/>
            <person name="Rahman M.S."/>
            <person name="Alam M."/>
        </authorList>
    </citation>
    <scope>NUCLEOTIDE SEQUENCE [LARGE SCALE GENOMIC DNA]</scope>
    <source>
        <strain evidence="3">cv. CVL-1</strain>
        <tissue evidence="2">Whole seedling</tissue>
    </source>
</reference>
<gene>
    <name evidence="2" type="ORF">CCACVL1_26171</name>
</gene>
<feature type="domain" description="Tetrapyrrole biosynthesis uroporphyrinogen III synthase" evidence="1">
    <location>
        <begin position="37"/>
        <end position="284"/>
    </location>
</feature>
<evidence type="ECO:0000259" key="1">
    <source>
        <dbReference type="Pfam" id="PF02602"/>
    </source>
</evidence>
<dbReference type="InterPro" id="IPR003754">
    <property type="entry name" value="4pyrrol_synth_uPrphyn_synth"/>
</dbReference>
<dbReference type="UniPathway" id="UPA00251">
    <property type="reaction ID" value="UER00320"/>
</dbReference>
<dbReference type="PANTHER" id="PTHR38020:SF1">
    <property type="entry name" value="UROPORPHYRINOGEN-III SYNTHASE"/>
    <property type="match status" value="1"/>
</dbReference>
<dbReference type="SUPFAM" id="SSF69618">
    <property type="entry name" value="HemD-like"/>
    <property type="match status" value="1"/>
</dbReference>